<comment type="similarity">
    <text evidence="2">Belongs to the PhoH family.</text>
</comment>
<keyword evidence="4" id="KW-0547">Nucleotide-binding</keyword>
<dbReference type="GO" id="GO:0005524">
    <property type="term" value="F:ATP binding"/>
    <property type="evidence" value="ECO:0007669"/>
    <property type="project" value="UniProtKB-KW"/>
</dbReference>
<evidence type="ECO:0000256" key="6">
    <source>
        <dbReference type="ARBA" id="ARBA00039970"/>
    </source>
</evidence>
<dbReference type="SUPFAM" id="SSF52540">
    <property type="entry name" value="P-loop containing nucleoside triphosphate hydrolases"/>
    <property type="match status" value="1"/>
</dbReference>
<accession>A0A6C0HD00</accession>
<dbReference type="GO" id="GO:0005829">
    <property type="term" value="C:cytosol"/>
    <property type="evidence" value="ECO:0007669"/>
    <property type="project" value="TreeGrafter"/>
</dbReference>
<evidence type="ECO:0000313" key="8">
    <source>
        <dbReference type="EMBL" id="QHT78458.1"/>
    </source>
</evidence>
<protein>
    <recommendedName>
        <fullName evidence="6">PhoH-like protein</fullName>
    </recommendedName>
</protein>
<evidence type="ECO:0000256" key="5">
    <source>
        <dbReference type="ARBA" id="ARBA00022840"/>
    </source>
</evidence>
<evidence type="ECO:0000259" key="7">
    <source>
        <dbReference type="Pfam" id="PF02562"/>
    </source>
</evidence>
<evidence type="ECO:0000256" key="1">
    <source>
        <dbReference type="ARBA" id="ARBA00004496"/>
    </source>
</evidence>
<proteinExistence type="inferred from homology"/>
<keyword evidence="3" id="KW-0963">Cytoplasm</keyword>
<dbReference type="InterPro" id="IPR051451">
    <property type="entry name" value="PhoH2-like"/>
</dbReference>
<feature type="domain" description="PhoH-like protein" evidence="7">
    <location>
        <begin position="54"/>
        <end position="232"/>
    </location>
</feature>
<dbReference type="EMBL" id="MN739932">
    <property type="protein sequence ID" value="QHT78458.1"/>
    <property type="molecule type" value="Genomic_DNA"/>
</dbReference>
<comment type="subcellular location">
    <subcellularLocation>
        <location evidence="1">Cytoplasm</location>
    </subcellularLocation>
</comment>
<evidence type="ECO:0000256" key="3">
    <source>
        <dbReference type="ARBA" id="ARBA00022490"/>
    </source>
</evidence>
<dbReference type="AlphaFoldDB" id="A0A6C0HD00"/>
<dbReference type="PANTHER" id="PTHR30473:SF1">
    <property type="entry name" value="PHOH-LIKE PROTEIN"/>
    <property type="match status" value="1"/>
</dbReference>
<evidence type="ECO:0000256" key="2">
    <source>
        <dbReference type="ARBA" id="ARBA00010393"/>
    </source>
</evidence>
<dbReference type="PANTHER" id="PTHR30473">
    <property type="entry name" value="PROTEIN PHOH"/>
    <property type="match status" value="1"/>
</dbReference>
<dbReference type="InterPro" id="IPR027417">
    <property type="entry name" value="P-loop_NTPase"/>
</dbReference>
<dbReference type="Pfam" id="PF02562">
    <property type="entry name" value="PhoH"/>
    <property type="match status" value="1"/>
</dbReference>
<keyword evidence="5" id="KW-0067">ATP-binding</keyword>
<sequence length="345" mass="39640">MKHLFRLVTAVFLLRTNSSFVRPFHSIKNMKHLNKSLNMKKDTPEIKSLSQYYKPKGYNQEQYVKYLNDCKTKVLFAVGPAGTGKTMFACNTAIRELKSGSINKIVLTRPVVPVEEDIGFLPGNINKKMDPWTRPIFDIFLEFFSQKDIDLMVYNNIIEISPLAYMRGRTFKKSFIIADEMQNSSPNQMLMLTTRIGEGSKMVITGDLNQSDKGQNSGLSDFIKRYKLYEKVFKEKQNSQELYVGKYNESNFKSAIKIVELNNTDIERSPIVANILEIYNMNETSQVSTPKILENQLYNTTANSNKTKSYTSELFLSSADFNDAALIPKSQVTGNLRTWKRIWEQ</sequence>
<reference evidence="8" key="1">
    <citation type="journal article" date="2020" name="Nature">
        <title>Giant virus diversity and host interactions through global metagenomics.</title>
        <authorList>
            <person name="Schulz F."/>
            <person name="Roux S."/>
            <person name="Paez-Espino D."/>
            <person name="Jungbluth S."/>
            <person name="Walsh D.A."/>
            <person name="Denef V.J."/>
            <person name="McMahon K.D."/>
            <person name="Konstantinidis K.T."/>
            <person name="Eloe-Fadrosh E.A."/>
            <person name="Kyrpides N.C."/>
            <person name="Woyke T."/>
        </authorList>
    </citation>
    <scope>NUCLEOTIDE SEQUENCE</scope>
    <source>
        <strain evidence="8">GVMAG-M-3300023179-91</strain>
    </source>
</reference>
<evidence type="ECO:0000256" key="4">
    <source>
        <dbReference type="ARBA" id="ARBA00022741"/>
    </source>
</evidence>
<organism evidence="8">
    <name type="scientific">viral metagenome</name>
    <dbReference type="NCBI Taxonomy" id="1070528"/>
    <lineage>
        <taxon>unclassified sequences</taxon>
        <taxon>metagenomes</taxon>
        <taxon>organismal metagenomes</taxon>
    </lineage>
</organism>
<dbReference type="InterPro" id="IPR003714">
    <property type="entry name" value="PhoH"/>
</dbReference>
<dbReference type="Gene3D" id="3.40.50.300">
    <property type="entry name" value="P-loop containing nucleotide triphosphate hydrolases"/>
    <property type="match status" value="1"/>
</dbReference>
<name>A0A6C0HD00_9ZZZZ</name>